<feature type="compositionally biased region" description="Polar residues" evidence="1">
    <location>
        <begin position="234"/>
        <end position="244"/>
    </location>
</feature>
<dbReference type="eggNOG" id="COG3144">
    <property type="taxonomic scope" value="Bacteria"/>
</dbReference>
<feature type="compositionally biased region" description="Polar residues" evidence="1">
    <location>
        <begin position="184"/>
        <end position="207"/>
    </location>
</feature>
<accession>I0IL49</accession>
<evidence type="ECO:0000313" key="4">
    <source>
        <dbReference type="Proteomes" id="UP000007382"/>
    </source>
</evidence>
<keyword evidence="4" id="KW-1185">Reference proteome</keyword>
<feature type="region of interest" description="Disordered" evidence="1">
    <location>
        <begin position="1"/>
        <end position="51"/>
    </location>
</feature>
<organism evidence="3 4">
    <name type="scientific">Leptospirillum ferrooxidans (strain C2-3)</name>
    <dbReference type="NCBI Taxonomy" id="1162668"/>
    <lineage>
        <taxon>Bacteria</taxon>
        <taxon>Pseudomonadati</taxon>
        <taxon>Nitrospirota</taxon>
        <taxon>Nitrospiria</taxon>
        <taxon>Nitrospirales</taxon>
        <taxon>Nitrospiraceae</taxon>
        <taxon>Leptospirillum</taxon>
    </lineage>
</organism>
<feature type="compositionally biased region" description="Low complexity" evidence="1">
    <location>
        <begin position="9"/>
        <end position="24"/>
    </location>
</feature>
<feature type="region of interest" description="Disordered" evidence="1">
    <location>
        <begin position="463"/>
        <end position="554"/>
    </location>
</feature>
<evidence type="ECO:0000259" key="2">
    <source>
        <dbReference type="Pfam" id="PF02120"/>
    </source>
</evidence>
<reference evidence="4" key="2">
    <citation type="submission" date="2012-03" db="EMBL/GenBank/DDBJ databases">
        <title>The complete genome sequence of the pioneer microbe on fresh volcanic deposit, Leptospirillum ferrooxidans strain C2-3.</title>
        <authorList>
            <person name="Fujimura R."/>
            <person name="Sato Y."/>
            <person name="Nishizawa T."/>
            <person name="Nanba K."/>
            <person name="Oshima K."/>
            <person name="Hattori M."/>
            <person name="Kamijo T."/>
            <person name="Ohta H."/>
        </authorList>
    </citation>
    <scope>NUCLEOTIDE SEQUENCE [LARGE SCALE GENOMIC DNA]</scope>
    <source>
        <strain evidence="4">C2-3</strain>
    </source>
</reference>
<feature type="compositionally biased region" description="Low complexity" evidence="1">
    <location>
        <begin position="470"/>
        <end position="492"/>
    </location>
</feature>
<dbReference type="HOGENOM" id="CLU_491589_0_0_0"/>
<feature type="domain" description="Flagellar hook-length control protein-like C-terminal" evidence="2">
    <location>
        <begin position="379"/>
        <end position="459"/>
    </location>
</feature>
<protein>
    <recommendedName>
        <fullName evidence="2">Flagellar hook-length control protein-like C-terminal domain-containing protein</fullName>
    </recommendedName>
</protein>
<gene>
    <name evidence="3" type="ordered locus">LFE_0276</name>
</gene>
<feature type="compositionally biased region" description="Basic and acidic residues" evidence="1">
    <location>
        <begin position="285"/>
        <end position="295"/>
    </location>
</feature>
<dbReference type="Gene3D" id="3.30.750.140">
    <property type="match status" value="1"/>
</dbReference>
<dbReference type="EMBL" id="AP012342">
    <property type="protein sequence ID" value="BAM05998.1"/>
    <property type="molecule type" value="Genomic_DNA"/>
</dbReference>
<dbReference type="InterPro" id="IPR038610">
    <property type="entry name" value="FliK-like_C_sf"/>
</dbReference>
<dbReference type="CDD" id="cd17470">
    <property type="entry name" value="T3SS_Flik_C"/>
    <property type="match status" value="1"/>
</dbReference>
<feature type="compositionally biased region" description="Polar residues" evidence="1">
    <location>
        <begin position="103"/>
        <end position="117"/>
    </location>
</feature>
<name>I0IL49_LEPFC</name>
<dbReference type="RefSeq" id="WP_014448491.1">
    <property type="nucleotide sequence ID" value="NC_017094.1"/>
</dbReference>
<dbReference type="Pfam" id="PF02120">
    <property type="entry name" value="Flg_hook"/>
    <property type="match status" value="1"/>
</dbReference>
<evidence type="ECO:0000256" key="1">
    <source>
        <dbReference type="SAM" id="MobiDB-lite"/>
    </source>
</evidence>
<dbReference type="STRING" id="1162668.LFE_0276"/>
<dbReference type="PATRIC" id="fig|1162668.3.peg.318"/>
<dbReference type="KEGG" id="lfc:LFE_0276"/>
<feature type="compositionally biased region" description="Gly residues" evidence="1">
    <location>
        <begin position="498"/>
        <end position="511"/>
    </location>
</feature>
<dbReference type="InterPro" id="IPR021136">
    <property type="entry name" value="Flagellar_hook_control-like_C"/>
</dbReference>
<feature type="compositionally biased region" description="Basic and acidic residues" evidence="1">
    <location>
        <begin position="27"/>
        <end position="37"/>
    </location>
</feature>
<feature type="region of interest" description="Disordered" evidence="1">
    <location>
        <begin position="172"/>
        <end position="369"/>
    </location>
</feature>
<evidence type="ECO:0000313" key="3">
    <source>
        <dbReference type="EMBL" id="BAM05998.1"/>
    </source>
</evidence>
<reference evidence="3 4" key="1">
    <citation type="journal article" date="2012" name="J. Bacteriol.">
        <title>Complete Genome Sequence of Leptospirillum ferrooxidans Strain C2-3, Isolated from a Fresh Volcanic Ash Deposit on the Island of Miyake, Japan.</title>
        <authorList>
            <person name="Fujimura R."/>
            <person name="Sato Y."/>
            <person name="Nishizawa T."/>
            <person name="Oshima K."/>
            <person name="Kim S.-W."/>
            <person name="Hattori M."/>
            <person name="Kamijo T."/>
            <person name="Ohta H."/>
        </authorList>
    </citation>
    <scope>NUCLEOTIDE SEQUENCE [LARGE SCALE GENOMIC DNA]</scope>
    <source>
        <strain evidence="3 4">C2-3</strain>
    </source>
</reference>
<sequence>MSKIVSLFAPPVGAGKPVSGSSGKKGVKTDSLVKEEPLSLGEAVSGKPLRKKKKSFMDHLLFHGEALSPPPASPNVSGPAKKVGSGKMDRSIPLLPDSPGVSFRSSSPHIPKTASVNETSIPYPSHVVKNSGGEIPNLPAGEAPGQKVPFHDNISDALMAAPVSEAPTAKKGVFIKPVPESGRKVTSGSREIGSSQPSPSELLSRTSVMGEGQIPEKPSETLTGEPFLHRRDSSLSGPLSPQTKSADDAGGKMSGDGVRSKSPLPERDPSAIQMTDSGETPPKTAFEDKPFKRESSLLPEPKMVLPSSGESSVSDNGEKGKGASGEFSPDMTKTPEGKGGPSGTSAGPVLATLPLTAPDSLQPAVSDQPTIDQRELVSRVITTARHGGGEISLRVHPPALGPIRIQVHVDPKTREVEVKLFARDESVGDLLRSKSQDLKGALSREGFTMHQFHVEGGGGDLAASSLPMASSGFSQGGDSSSGQPSGSSQGNGAFLTSGTGGGSPGFAQGGDGSRERSTGMPHAVPGAPVTEETPFHTPSERLSAADLSGFHRVV</sequence>
<dbReference type="Proteomes" id="UP000007382">
    <property type="component" value="Chromosome"/>
</dbReference>
<dbReference type="OrthoDB" id="292717at2"/>
<dbReference type="AlphaFoldDB" id="I0IL49"/>
<feature type="region of interest" description="Disordered" evidence="1">
    <location>
        <begin position="64"/>
        <end position="117"/>
    </location>
</feature>
<proteinExistence type="predicted"/>